<dbReference type="GO" id="GO:0008270">
    <property type="term" value="F:zinc ion binding"/>
    <property type="evidence" value="ECO:0007669"/>
    <property type="project" value="UniProtKB-KW"/>
</dbReference>
<keyword evidence="6" id="KW-0233">DNA recombination</keyword>
<sequence>MVQNPVFINGIAFKEAVLDHALKTGRNIKQNRYDKAKIGFLCEGKGCSWRVYCSVSAKYPNKWQVKIMKKDHTCVPTGNCEMLKVPQIARLFVDKIKEEPDYFMPMKIEELVMEKWKINVSRPQCQHVWTKALRWIEREYDKQFGRLRDYCAEIRSSNENSSVELDCVENDDGIEVFKRFYVCFDILRRSWKETCMPLIGVDGCFLKSRMKGQLLVALGRDADNAIYPIAWAVIKVDLGLEEGEGYVMVSDRQKGLIAAVKRALPQIEHRMCVRHIYGNLKKNHGKKPDMKLKIWNLAWSYNEADYRANLRDIEMYDQDVYDDVMKSKPEKWCRAFYKLGPYCEDVENNSTESFNNSIGKARDKPFVPMLETIARLAMVRIAKRDVICSSHEGLCTPYVIEMLESLHKKASESMVRPSTNQTYESTTSNGCAHRVSLASRTCSCRRWEITGISCEHAYGVMLSKGLEAQDYVVHWFKTPIWRRTYAEGIVPLRGAKFWPVGPEPSIIEHVIPYQPGCKKVTKTDKKRKRGVNESP</sequence>
<dbReference type="SMART" id="SM00575">
    <property type="entry name" value="ZnF_PMZ"/>
    <property type="match status" value="1"/>
</dbReference>
<dbReference type="AlphaFoldDB" id="A0A6J0JJH1"/>
<reference evidence="9" key="1">
    <citation type="journal article" date="2019" name="Database">
        <title>The radish genome database (RadishGD): an integrated information resource for radish genomics.</title>
        <authorList>
            <person name="Yu H.J."/>
            <person name="Baek S."/>
            <person name="Lee Y.J."/>
            <person name="Cho A."/>
            <person name="Mun J.H."/>
        </authorList>
    </citation>
    <scope>NUCLEOTIDE SEQUENCE [LARGE SCALE GENOMIC DNA]</scope>
    <source>
        <strain evidence="9">cv. WK10039</strain>
    </source>
</reference>
<dbReference type="GO" id="GO:0003677">
    <property type="term" value="F:DNA binding"/>
    <property type="evidence" value="ECO:0007669"/>
    <property type="project" value="UniProtKB-KW"/>
</dbReference>
<organism evidence="9 10">
    <name type="scientific">Raphanus sativus</name>
    <name type="common">Radish</name>
    <name type="synonym">Raphanus raphanistrum var. sativus</name>
    <dbReference type="NCBI Taxonomy" id="3726"/>
    <lineage>
        <taxon>Eukaryota</taxon>
        <taxon>Viridiplantae</taxon>
        <taxon>Streptophyta</taxon>
        <taxon>Embryophyta</taxon>
        <taxon>Tracheophyta</taxon>
        <taxon>Spermatophyta</taxon>
        <taxon>Magnoliopsida</taxon>
        <taxon>eudicotyledons</taxon>
        <taxon>Gunneridae</taxon>
        <taxon>Pentapetalae</taxon>
        <taxon>rosids</taxon>
        <taxon>malvids</taxon>
        <taxon>Brassicales</taxon>
        <taxon>Brassicaceae</taxon>
        <taxon>Brassiceae</taxon>
        <taxon>Raphanus</taxon>
    </lineage>
</organism>
<keyword evidence="2" id="KW-0479">Metal-binding</keyword>
<dbReference type="KEGG" id="rsz:108808082"/>
<protein>
    <submittedName>
        <fullName evidence="10">Uncharacterized protein LOC108808082</fullName>
    </submittedName>
</protein>
<dbReference type="Proteomes" id="UP000504610">
    <property type="component" value="Chromosome 6"/>
</dbReference>
<dbReference type="InterPro" id="IPR001207">
    <property type="entry name" value="Transposase_mutator"/>
</dbReference>
<proteinExistence type="predicted"/>
<accession>A0A6J0JJH1</accession>
<dbReference type="Pfam" id="PF04434">
    <property type="entry name" value="SWIM"/>
    <property type="match status" value="1"/>
</dbReference>
<dbReference type="RefSeq" id="XP_018435783.1">
    <property type="nucleotide sequence ID" value="XM_018580281.1"/>
</dbReference>
<keyword evidence="9" id="KW-1185">Reference proteome</keyword>
<dbReference type="PANTHER" id="PTHR31973:SF187">
    <property type="entry name" value="MUTATOR TRANSPOSASE MUDRA PROTEIN"/>
    <property type="match status" value="1"/>
</dbReference>
<feature type="domain" description="SWIM-type" evidence="8">
    <location>
        <begin position="433"/>
        <end position="465"/>
    </location>
</feature>
<evidence type="ECO:0000256" key="6">
    <source>
        <dbReference type="ARBA" id="ARBA00023172"/>
    </source>
</evidence>
<gene>
    <name evidence="10" type="primary">LOC108808082</name>
</gene>
<evidence type="ECO:0000313" key="10">
    <source>
        <dbReference type="RefSeq" id="XP_018435783.1"/>
    </source>
</evidence>
<evidence type="ECO:0000256" key="1">
    <source>
        <dbReference type="ARBA" id="ARBA00022578"/>
    </source>
</evidence>
<dbReference type="Pfam" id="PF00872">
    <property type="entry name" value="Transposase_mut"/>
    <property type="match status" value="1"/>
</dbReference>
<keyword evidence="1" id="KW-0815">Transposition</keyword>
<dbReference type="GeneID" id="108808082"/>
<evidence type="ECO:0000256" key="7">
    <source>
        <dbReference type="PROSITE-ProRule" id="PRU00325"/>
    </source>
</evidence>
<keyword evidence="5" id="KW-0238">DNA-binding</keyword>
<dbReference type="InterPro" id="IPR006564">
    <property type="entry name" value="Znf_PMZ"/>
</dbReference>
<evidence type="ECO:0000259" key="8">
    <source>
        <dbReference type="PROSITE" id="PS50966"/>
    </source>
</evidence>
<reference evidence="10" key="2">
    <citation type="submission" date="2025-08" db="UniProtKB">
        <authorList>
            <consortium name="RefSeq"/>
        </authorList>
    </citation>
    <scope>IDENTIFICATION</scope>
    <source>
        <tissue evidence="10">Leaf</tissue>
    </source>
</reference>
<evidence type="ECO:0000256" key="5">
    <source>
        <dbReference type="ARBA" id="ARBA00023125"/>
    </source>
</evidence>
<evidence type="ECO:0000256" key="2">
    <source>
        <dbReference type="ARBA" id="ARBA00022723"/>
    </source>
</evidence>
<dbReference type="PANTHER" id="PTHR31973">
    <property type="entry name" value="POLYPROTEIN, PUTATIVE-RELATED"/>
    <property type="match status" value="1"/>
</dbReference>
<dbReference type="OrthoDB" id="1918246at2759"/>
<dbReference type="PROSITE" id="PS50966">
    <property type="entry name" value="ZF_SWIM"/>
    <property type="match status" value="1"/>
</dbReference>
<evidence type="ECO:0000313" key="9">
    <source>
        <dbReference type="Proteomes" id="UP000504610"/>
    </source>
</evidence>
<keyword evidence="4" id="KW-0862">Zinc</keyword>
<evidence type="ECO:0000256" key="3">
    <source>
        <dbReference type="ARBA" id="ARBA00022771"/>
    </source>
</evidence>
<name>A0A6J0JJH1_RAPSA</name>
<dbReference type="GO" id="GO:0004803">
    <property type="term" value="F:transposase activity"/>
    <property type="evidence" value="ECO:0007669"/>
    <property type="project" value="InterPro"/>
</dbReference>
<evidence type="ECO:0000256" key="4">
    <source>
        <dbReference type="ARBA" id="ARBA00022833"/>
    </source>
</evidence>
<dbReference type="InterPro" id="IPR007527">
    <property type="entry name" value="Znf_SWIM"/>
</dbReference>
<dbReference type="GO" id="GO:0006313">
    <property type="term" value="P:DNA transposition"/>
    <property type="evidence" value="ECO:0007669"/>
    <property type="project" value="InterPro"/>
</dbReference>
<keyword evidence="3 7" id="KW-0863">Zinc-finger</keyword>